<comment type="caution">
    <text evidence="1">The sequence shown here is derived from an EMBL/GenBank/DDBJ whole genome shotgun (WGS) entry which is preliminary data.</text>
</comment>
<proteinExistence type="predicted"/>
<sequence length="310" mass="33656">MSTPTPTRLTIVYRSTDAENGKPRPHFYGKDLALASILRAAEALPTEPRLVFLNDGVLPAERLALMRRHGHVRRIVGGSNRATFRTAVARQAALCTGDRELVWFAEDDYLYRPDALSSLMAAAAAFPEVDYFALYGSDALDTASPWHRPAVRAEPGAEGDPDARAAGSVQWFRAQSTTSTFGVRARALRADAALLRRMPFAGGAWDTATCLALQGYLPFPRPNLLPQSDGVTARTLIRAAVRIAADVGAAARLGGRRVLVGADPELVHHMEVHDDSTRTSPSAATLRTDWRRTAEETRAWAADRAFVIAG</sequence>
<name>A0ABS6URP6_9PSEU</name>
<dbReference type="Proteomes" id="UP000694287">
    <property type="component" value="Unassembled WGS sequence"/>
</dbReference>
<protein>
    <recommendedName>
        <fullName evidence="3">Glycosyl transferase family 2</fullName>
    </recommendedName>
</protein>
<evidence type="ECO:0000313" key="2">
    <source>
        <dbReference type="Proteomes" id="UP000694287"/>
    </source>
</evidence>
<accession>A0ABS6URP6</accession>
<evidence type="ECO:0000313" key="1">
    <source>
        <dbReference type="EMBL" id="MBW0134895.1"/>
    </source>
</evidence>
<reference evidence="1 2" key="1">
    <citation type="submission" date="2020-11" db="EMBL/GenBank/DDBJ databases">
        <title>Pseudonocardia abyssalis sp. nov. and Pseudonocardia oceani sp. nov., description and phylogenomic analysis of two novel actinomycetes isolated from the deep Southern Ocean.</title>
        <authorList>
            <person name="Parra J."/>
        </authorList>
    </citation>
    <scope>NUCLEOTIDE SEQUENCE [LARGE SCALE GENOMIC DNA]</scope>
    <source>
        <strain evidence="1 2">KRD-168</strain>
    </source>
</reference>
<organism evidence="1 2">
    <name type="scientific">Pseudonocardia abyssalis</name>
    <dbReference type="NCBI Taxonomy" id="2792008"/>
    <lineage>
        <taxon>Bacteria</taxon>
        <taxon>Bacillati</taxon>
        <taxon>Actinomycetota</taxon>
        <taxon>Actinomycetes</taxon>
        <taxon>Pseudonocardiales</taxon>
        <taxon>Pseudonocardiaceae</taxon>
        <taxon>Pseudonocardia</taxon>
    </lineage>
</organism>
<dbReference type="EMBL" id="JADQDK010000001">
    <property type="protein sequence ID" value="MBW0134895.1"/>
    <property type="molecule type" value="Genomic_DNA"/>
</dbReference>
<keyword evidence="2" id="KW-1185">Reference proteome</keyword>
<evidence type="ECO:0008006" key="3">
    <source>
        <dbReference type="Google" id="ProtNLM"/>
    </source>
</evidence>
<dbReference type="RefSeq" id="WP_218601302.1">
    <property type="nucleotide sequence ID" value="NZ_JADQDJ010000017.1"/>
</dbReference>
<gene>
    <name evidence="1" type="ORF">I4I81_11575</name>
</gene>